<keyword evidence="3" id="KW-1185">Reference proteome</keyword>
<proteinExistence type="predicted"/>
<gene>
    <name evidence="2" type="ORF">Cadr_000020318</name>
</gene>
<accession>A0A5N4CYQ6</accession>
<dbReference type="AlphaFoldDB" id="A0A5N4CYQ6"/>
<reference evidence="2 3" key="1">
    <citation type="journal article" date="2019" name="Mol. Ecol. Resour.">
        <title>Improving Illumina assemblies with Hi-C and long reads: an example with the North African dromedary.</title>
        <authorList>
            <person name="Elbers J.P."/>
            <person name="Rogers M.F."/>
            <person name="Perelman P.L."/>
            <person name="Proskuryakova A.A."/>
            <person name="Serdyukova N.A."/>
            <person name="Johnson W.E."/>
            <person name="Horin P."/>
            <person name="Corander J."/>
            <person name="Murphy D."/>
            <person name="Burger P.A."/>
        </authorList>
    </citation>
    <scope>NUCLEOTIDE SEQUENCE [LARGE SCALE GENOMIC DNA]</scope>
    <source>
        <strain evidence="2">Drom800</strain>
        <tissue evidence="2">Blood</tissue>
    </source>
</reference>
<comment type="caution">
    <text evidence="2">The sequence shown here is derived from an EMBL/GenBank/DDBJ whole genome shotgun (WGS) entry which is preliminary data.</text>
</comment>
<organism evidence="2 3">
    <name type="scientific">Camelus dromedarius</name>
    <name type="common">Dromedary</name>
    <name type="synonym">Arabian camel</name>
    <dbReference type="NCBI Taxonomy" id="9838"/>
    <lineage>
        <taxon>Eukaryota</taxon>
        <taxon>Metazoa</taxon>
        <taxon>Chordata</taxon>
        <taxon>Craniata</taxon>
        <taxon>Vertebrata</taxon>
        <taxon>Euteleostomi</taxon>
        <taxon>Mammalia</taxon>
        <taxon>Eutheria</taxon>
        <taxon>Laurasiatheria</taxon>
        <taxon>Artiodactyla</taxon>
        <taxon>Tylopoda</taxon>
        <taxon>Camelidae</taxon>
        <taxon>Camelus</taxon>
    </lineage>
</organism>
<protein>
    <submittedName>
        <fullName evidence="2">Uncharacterized protein</fullName>
    </submittedName>
</protein>
<evidence type="ECO:0000313" key="2">
    <source>
        <dbReference type="EMBL" id="KAB1264001.1"/>
    </source>
</evidence>
<feature type="region of interest" description="Disordered" evidence="1">
    <location>
        <begin position="47"/>
        <end position="119"/>
    </location>
</feature>
<dbReference type="Proteomes" id="UP000299084">
    <property type="component" value="Unassembled WGS sequence"/>
</dbReference>
<sequence>MGQSNSTEVKSSENTAAALLLGRMSRLKRRDILEDTESTRCGTLHRRALTNRASGIARTPNDDSSGEHLRRGVSPGRRARRAQMRRRQSARGAGLRPLRDLSRRREEEKQTPGAGSPLALRLCMGCRERRDLAGSDEGGAPAELGRRAVSSPPPPNCQGKQGRDSRPALTGSRGPAAAEPRRQKNRTQARWRRRRRANAGPGPRCFLRRSRLHSSGSAQSGCVTSGLGSTRGRRGRGRRWVITPLPVNSAQGKRRRLREAAEEKVRLIGEWSRHLFWLSPTSAARQDILNQRFSDRLLHVTVCARCPARRRHPDIRGVNKRLLFPSLYLVEGELGLRIIAAGGEFLPTFRGH</sequence>
<evidence type="ECO:0000313" key="3">
    <source>
        <dbReference type="Proteomes" id="UP000299084"/>
    </source>
</evidence>
<evidence type="ECO:0000256" key="1">
    <source>
        <dbReference type="SAM" id="MobiDB-lite"/>
    </source>
</evidence>
<feature type="compositionally biased region" description="Basic residues" evidence="1">
    <location>
        <begin position="77"/>
        <end position="89"/>
    </location>
</feature>
<name>A0A5N4CYQ6_CAMDR</name>
<dbReference type="EMBL" id="JWIN03000017">
    <property type="protein sequence ID" value="KAB1264001.1"/>
    <property type="molecule type" value="Genomic_DNA"/>
</dbReference>
<feature type="region of interest" description="Disordered" evidence="1">
    <location>
        <begin position="133"/>
        <end position="235"/>
    </location>
</feature>
<feature type="compositionally biased region" description="Polar residues" evidence="1">
    <location>
        <begin position="213"/>
        <end position="228"/>
    </location>
</feature>
<feature type="compositionally biased region" description="Basic residues" evidence="1">
    <location>
        <begin position="183"/>
        <end position="197"/>
    </location>
</feature>
<feature type="compositionally biased region" description="Basic and acidic residues" evidence="1">
    <location>
        <begin position="97"/>
        <end position="110"/>
    </location>
</feature>